<evidence type="ECO:0000256" key="1">
    <source>
        <dbReference type="SAM" id="SignalP"/>
    </source>
</evidence>
<organism evidence="2 3">
    <name type="scientific">Eiseniibacteriota bacterium</name>
    <dbReference type="NCBI Taxonomy" id="2212470"/>
    <lineage>
        <taxon>Bacteria</taxon>
        <taxon>Candidatus Eiseniibacteriota</taxon>
    </lineage>
</organism>
<dbReference type="Gene3D" id="1.25.40.920">
    <property type="entry name" value="TRAP transporter T-component"/>
    <property type="match status" value="1"/>
</dbReference>
<evidence type="ECO:0000313" key="2">
    <source>
        <dbReference type="EMBL" id="TMQ69688.1"/>
    </source>
</evidence>
<comment type="caution">
    <text evidence="2">The sequence shown here is derived from an EMBL/GenBank/DDBJ whole genome shotgun (WGS) entry which is preliminary data.</text>
</comment>
<feature type="signal peptide" evidence="1">
    <location>
        <begin position="1"/>
        <end position="22"/>
    </location>
</feature>
<gene>
    <name evidence="2" type="ORF">E6K81_14340</name>
</gene>
<keyword evidence="1" id="KW-0732">Signal</keyword>
<proteinExistence type="predicted"/>
<dbReference type="AlphaFoldDB" id="A0A538U1F4"/>
<accession>A0A538U1F4</accession>
<dbReference type="PROSITE" id="PS51257">
    <property type="entry name" value="PROKAR_LIPOPROTEIN"/>
    <property type="match status" value="1"/>
</dbReference>
<dbReference type="EMBL" id="VBPB01000289">
    <property type="protein sequence ID" value="TMQ69688.1"/>
    <property type="molecule type" value="Genomic_DNA"/>
</dbReference>
<sequence>MRPRPLLALALMLALLSGATSCSIKKMAVNSVANSLTSGPDVFGSDDDPELVREAVPFGLKTMESLLQTVPRHRGLLLGLCRGFTQYGVGFVQNEADDIEATDYTKSSLMHERAFKLFLRARNYGLRGLELDHRGITQRLKLMPDSAAREITVKELPMLFWTAAAWGSAINLGKDRADMLADLGAVRALMERGLKLDENYDGGSFHEALIILEALPETMGGSPKRARAHFDRAVAISKGQKASPFVTLAQSVSVQTQNRAEFEDLLQKALAVDPDRDPNRRLETLIVQQQARSLLRREDDLFIEEAKPEGHK</sequence>
<protein>
    <recommendedName>
        <fullName evidence="4">Tetratricopeptide repeat protein</fullName>
    </recommendedName>
</protein>
<dbReference type="InterPro" id="IPR031823">
    <property type="entry name" value="TatT"/>
</dbReference>
<reference evidence="2 3" key="1">
    <citation type="journal article" date="2019" name="Nat. Microbiol.">
        <title>Mediterranean grassland soil C-N compound turnover is dependent on rainfall and depth, and is mediated by genomically divergent microorganisms.</title>
        <authorList>
            <person name="Diamond S."/>
            <person name="Andeer P.F."/>
            <person name="Li Z."/>
            <person name="Crits-Christoph A."/>
            <person name="Burstein D."/>
            <person name="Anantharaman K."/>
            <person name="Lane K.R."/>
            <person name="Thomas B.C."/>
            <person name="Pan C."/>
            <person name="Northen T.R."/>
            <person name="Banfield J.F."/>
        </authorList>
    </citation>
    <scope>NUCLEOTIDE SEQUENCE [LARGE SCALE GENOMIC DNA]</scope>
    <source>
        <strain evidence="2">WS_11</strain>
    </source>
</reference>
<evidence type="ECO:0000313" key="3">
    <source>
        <dbReference type="Proteomes" id="UP000319771"/>
    </source>
</evidence>
<feature type="chain" id="PRO_5022095931" description="Tetratricopeptide repeat protein" evidence="1">
    <location>
        <begin position="23"/>
        <end position="312"/>
    </location>
</feature>
<dbReference type="InterPro" id="IPR038537">
    <property type="entry name" value="TatT_sf"/>
</dbReference>
<evidence type="ECO:0008006" key="4">
    <source>
        <dbReference type="Google" id="ProtNLM"/>
    </source>
</evidence>
<dbReference type="Proteomes" id="UP000319771">
    <property type="component" value="Unassembled WGS sequence"/>
</dbReference>
<name>A0A538U1F4_UNCEI</name>
<dbReference type="Pfam" id="PF16811">
    <property type="entry name" value="TAtT"/>
    <property type="match status" value="1"/>
</dbReference>